<keyword evidence="2" id="KW-1185">Reference proteome</keyword>
<protein>
    <submittedName>
        <fullName evidence="1">Uncharacterized protein</fullName>
    </submittedName>
</protein>
<evidence type="ECO:0000313" key="2">
    <source>
        <dbReference type="Proteomes" id="UP000031971"/>
    </source>
</evidence>
<accession>A0A0C2YVK7</accession>
<comment type="caution">
    <text evidence="1">The sequence shown here is derived from an EMBL/GenBank/DDBJ whole genome shotgun (WGS) entry which is preliminary data.</text>
</comment>
<evidence type="ECO:0000313" key="1">
    <source>
        <dbReference type="EMBL" id="KIL99133.1"/>
    </source>
</evidence>
<gene>
    <name evidence="1" type="ORF">CCC_03351</name>
</gene>
<reference evidence="1 2" key="1">
    <citation type="submission" date="2015-01" db="EMBL/GenBank/DDBJ databases">
        <title>Genome Sequence of Magnetospirillum magnetotacticum Strain MS-1.</title>
        <authorList>
            <person name="Marinov G.K."/>
            <person name="Smalley M.D."/>
            <person name="DeSalvo G."/>
        </authorList>
    </citation>
    <scope>NUCLEOTIDE SEQUENCE [LARGE SCALE GENOMIC DNA]</scope>
    <source>
        <strain evidence="1 2">MS-1</strain>
    </source>
</reference>
<dbReference type="EMBL" id="JXSL01000025">
    <property type="protein sequence ID" value="KIL99133.1"/>
    <property type="molecule type" value="Genomic_DNA"/>
</dbReference>
<dbReference type="STRING" id="272627.CCC_03351"/>
<sequence>MEDVVENRSRHTYHRPMTNYDLPTACQSKFAATTNCIACGVWVDALVILGDIAHCPEDSTCIHHDACAREIARCAGDLHDGAPVRSRLVDRLRHLLSPVTAFR</sequence>
<proteinExistence type="predicted"/>
<name>A0A0C2YVK7_PARME</name>
<dbReference type="Proteomes" id="UP000031971">
    <property type="component" value="Unassembled WGS sequence"/>
</dbReference>
<dbReference type="AlphaFoldDB" id="A0A0C2YVK7"/>
<organism evidence="1 2">
    <name type="scientific">Paramagnetospirillum magnetotacticum MS-1</name>
    <dbReference type="NCBI Taxonomy" id="272627"/>
    <lineage>
        <taxon>Bacteria</taxon>
        <taxon>Pseudomonadati</taxon>
        <taxon>Pseudomonadota</taxon>
        <taxon>Alphaproteobacteria</taxon>
        <taxon>Rhodospirillales</taxon>
        <taxon>Magnetospirillaceae</taxon>
        <taxon>Paramagnetospirillum</taxon>
    </lineage>
</organism>